<dbReference type="GO" id="GO:0055085">
    <property type="term" value="P:transmembrane transport"/>
    <property type="evidence" value="ECO:0007669"/>
    <property type="project" value="UniProtKB-ARBA"/>
</dbReference>
<dbReference type="PANTHER" id="PTHR43776:SF7">
    <property type="entry name" value="D,D-DIPEPTIDE TRANSPORT ATP-BINDING PROTEIN DDPF-RELATED"/>
    <property type="match status" value="1"/>
</dbReference>
<evidence type="ECO:0000313" key="6">
    <source>
        <dbReference type="EMBL" id="MBC3766439.1"/>
    </source>
</evidence>
<reference evidence="6" key="2">
    <citation type="submission" date="2020-08" db="EMBL/GenBank/DDBJ databases">
        <authorList>
            <person name="Lai Q."/>
        </authorList>
    </citation>
    <scope>NUCLEOTIDE SEQUENCE</scope>
    <source>
        <strain evidence="6">S27-2</strain>
    </source>
</reference>
<dbReference type="EMBL" id="JACNEP010000007">
    <property type="protein sequence ID" value="MBC3766439.1"/>
    <property type="molecule type" value="Genomic_DNA"/>
</dbReference>
<dbReference type="GO" id="GO:0016887">
    <property type="term" value="F:ATP hydrolysis activity"/>
    <property type="evidence" value="ECO:0007669"/>
    <property type="project" value="InterPro"/>
</dbReference>
<dbReference type="AlphaFoldDB" id="A0A8J6IU91"/>
<dbReference type="GO" id="GO:0005524">
    <property type="term" value="F:ATP binding"/>
    <property type="evidence" value="ECO:0007669"/>
    <property type="project" value="UniProtKB-KW"/>
</dbReference>
<proteinExistence type="inferred from homology"/>
<dbReference type="InterPro" id="IPR027417">
    <property type="entry name" value="P-loop_NTPase"/>
</dbReference>
<keyword evidence="3" id="KW-0547">Nucleotide-binding</keyword>
<protein>
    <submittedName>
        <fullName evidence="6">ATP-binding cassette domain-containing protein</fullName>
    </submittedName>
</protein>
<keyword evidence="7" id="KW-1185">Reference proteome</keyword>
<dbReference type="InterPro" id="IPR003593">
    <property type="entry name" value="AAA+_ATPase"/>
</dbReference>
<dbReference type="InterPro" id="IPR050319">
    <property type="entry name" value="ABC_transp_ATP-bind"/>
</dbReference>
<accession>A0A8J6IU91</accession>
<keyword evidence="2" id="KW-0813">Transport</keyword>
<dbReference type="SUPFAM" id="SSF52540">
    <property type="entry name" value="P-loop containing nucleoside triphosphate hydrolases"/>
    <property type="match status" value="1"/>
</dbReference>
<dbReference type="PANTHER" id="PTHR43776">
    <property type="entry name" value="TRANSPORT ATP-BINDING PROTEIN"/>
    <property type="match status" value="1"/>
</dbReference>
<comment type="similarity">
    <text evidence="1">Belongs to the ABC transporter superfamily.</text>
</comment>
<dbReference type="InterPro" id="IPR003439">
    <property type="entry name" value="ABC_transporter-like_ATP-bd"/>
</dbReference>
<organism evidence="6 7">
    <name type="scientific">Neptunicella marina</name>
    <dbReference type="NCBI Taxonomy" id="2125989"/>
    <lineage>
        <taxon>Bacteria</taxon>
        <taxon>Pseudomonadati</taxon>
        <taxon>Pseudomonadota</taxon>
        <taxon>Gammaproteobacteria</taxon>
        <taxon>Alteromonadales</taxon>
        <taxon>Alteromonadaceae</taxon>
        <taxon>Neptunicella</taxon>
    </lineage>
</organism>
<evidence type="ECO:0000313" key="7">
    <source>
        <dbReference type="Proteomes" id="UP000601768"/>
    </source>
</evidence>
<comment type="caution">
    <text evidence="6">The sequence shown here is derived from an EMBL/GenBank/DDBJ whole genome shotgun (WGS) entry which is preliminary data.</text>
</comment>
<dbReference type="RefSeq" id="WP_186506959.1">
    <property type="nucleotide sequence ID" value="NZ_JACNEP010000007.1"/>
</dbReference>
<feature type="domain" description="ABC transporter" evidence="5">
    <location>
        <begin position="5"/>
        <end position="250"/>
    </location>
</feature>
<dbReference type="Proteomes" id="UP000601768">
    <property type="component" value="Unassembled WGS sequence"/>
</dbReference>
<evidence type="ECO:0000256" key="1">
    <source>
        <dbReference type="ARBA" id="ARBA00005417"/>
    </source>
</evidence>
<sequence>MSSLLEVKDLSYCAKSRGTLFKREQSFKLEPINFELQSGETMAIIGDNGSGKSTVAKLLVGAAMPDSGSIILNGETMQPGNIKQRCLKIRMVFQHSQSSLNPGLTLGALLDEPLKLNTEYDGYERRRIIEETLVKVGLMAEHAHFYAHMLSEGQKQRVAVARALILNPEVIVADEPFAALDPSVRSQTVNLLVKLQQDLGVGFIFISHNLGIVRHISDRILVMRHGKVIEAGKTDVIFNWPKHDYTKKLIYAYQSLSKR</sequence>
<evidence type="ECO:0000256" key="3">
    <source>
        <dbReference type="ARBA" id="ARBA00022741"/>
    </source>
</evidence>
<dbReference type="CDD" id="cd03257">
    <property type="entry name" value="ABC_NikE_OppD_transporters"/>
    <property type="match status" value="1"/>
</dbReference>
<dbReference type="PROSITE" id="PS50893">
    <property type="entry name" value="ABC_TRANSPORTER_2"/>
    <property type="match status" value="1"/>
</dbReference>
<dbReference type="Pfam" id="PF00005">
    <property type="entry name" value="ABC_tran"/>
    <property type="match status" value="1"/>
</dbReference>
<evidence type="ECO:0000259" key="5">
    <source>
        <dbReference type="PROSITE" id="PS50893"/>
    </source>
</evidence>
<reference evidence="6" key="1">
    <citation type="journal article" date="2018" name="Int. J. Syst. Evol. Microbiol.">
        <title>Neptunicella marina gen. nov., sp. nov., isolated from surface seawater.</title>
        <authorList>
            <person name="Liu X."/>
            <person name="Lai Q."/>
            <person name="Du Y."/>
            <person name="Zhang X."/>
            <person name="Liu Z."/>
            <person name="Sun F."/>
            <person name="Shao Z."/>
        </authorList>
    </citation>
    <scope>NUCLEOTIDE SEQUENCE</scope>
    <source>
        <strain evidence="6">S27-2</strain>
    </source>
</reference>
<keyword evidence="4 6" id="KW-0067">ATP-binding</keyword>
<dbReference type="SMART" id="SM00382">
    <property type="entry name" value="AAA"/>
    <property type="match status" value="1"/>
</dbReference>
<gene>
    <name evidence="6" type="ORF">H8B19_11145</name>
</gene>
<dbReference type="Gene3D" id="3.40.50.300">
    <property type="entry name" value="P-loop containing nucleotide triphosphate hydrolases"/>
    <property type="match status" value="1"/>
</dbReference>
<evidence type="ECO:0000256" key="4">
    <source>
        <dbReference type="ARBA" id="ARBA00022840"/>
    </source>
</evidence>
<evidence type="ECO:0000256" key="2">
    <source>
        <dbReference type="ARBA" id="ARBA00022448"/>
    </source>
</evidence>
<name>A0A8J6IU91_9ALTE</name>